<feature type="transmembrane region" description="Helical" evidence="1">
    <location>
        <begin position="426"/>
        <end position="445"/>
    </location>
</feature>
<organism evidence="3 4">
    <name type="scientific">Triparma retinervis</name>
    <dbReference type="NCBI Taxonomy" id="2557542"/>
    <lineage>
        <taxon>Eukaryota</taxon>
        <taxon>Sar</taxon>
        <taxon>Stramenopiles</taxon>
        <taxon>Ochrophyta</taxon>
        <taxon>Bolidophyceae</taxon>
        <taxon>Parmales</taxon>
        <taxon>Triparmaceae</taxon>
        <taxon>Triparma</taxon>
    </lineage>
</organism>
<feature type="transmembrane region" description="Helical" evidence="1">
    <location>
        <begin position="334"/>
        <end position="350"/>
    </location>
</feature>
<feature type="transmembrane region" description="Helical" evidence="1">
    <location>
        <begin position="371"/>
        <end position="388"/>
    </location>
</feature>
<feature type="transmembrane region" description="Helical" evidence="1">
    <location>
        <begin position="492"/>
        <end position="512"/>
    </location>
</feature>
<evidence type="ECO:0000259" key="2">
    <source>
        <dbReference type="Pfam" id="PF01757"/>
    </source>
</evidence>
<feature type="transmembrane region" description="Helical" evidence="1">
    <location>
        <begin position="195"/>
        <end position="212"/>
    </location>
</feature>
<dbReference type="AlphaFoldDB" id="A0A9W7AR93"/>
<dbReference type="PANTHER" id="PTHR11161:SF72">
    <property type="entry name" value="FI21449P1"/>
    <property type="match status" value="1"/>
</dbReference>
<gene>
    <name evidence="3" type="ORF">TrRE_jg9270</name>
</gene>
<dbReference type="PANTHER" id="PTHR11161">
    <property type="entry name" value="O-ACYLTRANSFERASE"/>
    <property type="match status" value="1"/>
</dbReference>
<evidence type="ECO:0000313" key="4">
    <source>
        <dbReference type="Proteomes" id="UP001165082"/>
    </source>
</evidence>
<keyword evidence="1" id="KW-1133">Transmembrane helix</keyword>
<dbReference type="EMBL" id="BRXZ01001508">
    <property type="protein sequence ID" value="GMH72924.1"/>
    <property type="molecule type" value="Genomic_DNA"/>
</dbReference>
<protein>
    <recommendedName>
        <fullName evidence="2">Acyltransferase 3 domain-containing protein</fullName>
    </recommendedName>
</protein>
<dbReference type="InterPro" id="IPR002656">
    <property type="entry name" value="Acyl_transf_3_dom"/>
</dbReference>
<feature type="domain" description="Acyltransferase 3" evidence="2">
    <location>
        <begin position="104"/>
        <end position="473"/>
    </location>
</feature>
<reference evidence="3" key="1">
    <citation type="submission" date="2022-07" db="EMBL/GenBank/DDBJ databases">
        <title>Genome analysis of Parmales, a sister group of diatoms, reveals the evolutionary specialization of diatoms from phago-mixotrophs to photoautotrophs.</title>
        <authorList>
            <person name="Ban H."/>
            <person name="Sato S."/>
            <person name="Yoshikawa S."/>
            <person name="Kazumasa Y."/>
            <person name="Nakamura Y."/>
            <person name="Ichinomiya M."/>
            <person name="Saitoh K."/>
            <person name="Sato N."/>
            <person name="Blanc-Mathieu R."/>
            <person name="Endo H."/>
            <person name="Kuwata A."/>
            <person name="Ogata H."/>
        </authorList>
    </citation>
    <scope>NUCLEOTIDE SEQUENCE</scope>
</reference>
<dbReference type="InterPro" id="IPR052728">
    <property type="entry name" value="O2_lipid_transport_reg"/>
</dbReference>
<dbReference type="GO" id="GO:0016747">
    <property type="term" value="F:acyltransferase activity, transferring groups other than amino-acyl groups"/>
    <property type="evidence" value="ECO:0007669"/>
    <property type="project" value="InterPro"/>
</dbReference>
<feature type="transmembrane region" description="Helical" evidence="1">
    <location>
        <begin position="294"/>
        <end position="314"/>
    </location>
</feature>
<dbReference type="Proteomes" id="UP001165082">
    <property type="component" value="Unassembled WGS sequence"/>
</dbReference>
<evidence type="ECO:0000256" key="1">
    <source>
        <dbReference type="SAM" id="Phobius"/>
    </source>
</evidence>
<accession>A0A9W7AR93</accession>
<dbReference type="OrthoDB" id="207378at2759"/>
<comment type="caution">
    <text evidence="3">The sequence shown here is derived from an EMBL/GenBank/DDBJ whole genome shotgun (WGS) entry which is preliminary data.</text>
</comment>
<keyword evidence="1" id="KW-0472">Membrane</keyword>
<proteinExistence type="predicted"/>
<dbReference type="Pfam" id="PF01757">
    <property type="entry name" value="Acyl_transf_3"/>
    <property type="match status" value="1"/>
</dbReference>
<sequence length="577" mass="63866">MEAPSPPYSYPHVSIDDDNDVIDDTLLSGGTILCTPNSSMFSKLYGALEVDNNDTDNDKNYDYDSSSNPVSMYTLSPHAPISEPPSPPQGCTNTLASHLFLPILDNLRTIALATVVVGHFTAINLSVGTVQSPTTIFPPLGSLAGVLGAVVQSGRYGVEVFFFLSGYLFRTRTPPPSFDSSNNASLYIFSIFMRLVRIVPLYALNLLFWVWIRPSEGPFSDIYTIQADQCDNGNWVKNLLFIQNLVPKWGEGSSGRARVPQETCMYHGWYLACDLQMTLCFTIISFLTHSTPKLRTFISFAVYLLCLLTTYIFSVQNGWSSFLFDGMNVREWETAWYTAPWFRIGTYALGAGVRGLQEMGSTTRMGRRSNLALRFVGVALMLTVVYFGRGRAKNTPCNPYQSGLSSSPDSCGSEWTSKQMALWNSLGWGSFSFGLALVVIAGGGGEGWIWRFGARISFSVYLIHPLLINLVVTSRQERSDMSSMQRVYGVDFAGSAIAVVIVSTVLCAEVEVRARRATNVILNSLISSSESESKGEVDWDLWRSKTNLQSEIEFTDDNTEEEKLLNSTTYGSINIKI</sequence>
<name>A0A9W7AR93_9STRA</name>
<keyword evidence="1" id="KW-0812">Transmembrane</keyword>
<evidence type="ECO:0000313" key="3">
    <source>
        <dbReference type="EMBL" id="GMH72924.1"/>
    </source>
</evidence>
<keyword evidence="4" id="KW-1185">Reference proteome</keyword>
<feature type="transmembrane region" description="Helical" evidence="1">
    <location>
        <begin position="268"/>
        <end position="287"/>
    </location>
</feature>
<feature type="transmembrane region" description="Helical" evidence="1">
    <location>
        <begin position="452"/>
        <end position="472"/>
    </location>
</feature>